<dbReference type="GeneID" id="80889801"/>
<comment type="caution">
    <text evidence="5">The sequence shown here is derived from an EMBL/GenBank/DDBJ whole genome shotgun (WGS) entry which is preliminary data.</text>
</comment>
<dbReference type="EMBL" id="JAJHUN010000010">
    <property type="protein sequence ID" value="KAJ4148160.1"/>
    <property type="molecule type" value="Genomic_DNA"/>
</dbReference>
<dbReference type="InterPro" id="IPR027417">
    <property type="entry name" value="P-loop_NTPase"/>
</dbReference>
<evidence type="ECO:0000313" key="6">
    <source>
        <dbReference type="Proteomes" id="UP001144673"/>
    </source>
</evidence>
<protein>
    <recommendedName>
        <fullName evidence="7">Uridylate kinase</fullName>
    </recommendedName>
</protein>
<dbReference type="RefSeq" id="XP_056051101.1">
    <property type="nucleotide sequence ID" value="XM_056194131.1"/>
</dbReference>
<dbReference type="Pfam" id="PF00406">
    <property type="entry name" value="ADK"/>
    <property type="match status" value="1"/>
</dbReference>
<keyword evidence="1 4" id="KW-0808">Transferase</keyword>
<dbReference type="GO" id="GO:0006139">
    <property type="term" value="P:nucleobase-containing compound metabolic process"/>
    <property type="evidence" value="ECO:0007669"/>
    <property type="project" value="InterPro"/>
</dbReference>
<dbReference type="CDD" id="cd01428">
    <property type="entry name" value="ADK"/>
    <property type="match status" value="1"/>
</dbReference>
<dbReference type="Gene3D" id="3.40.50.300">
    <property type="entry name" value="P-loop containing nucleotide triphosphate hydrolases"/>
    <property type="match status" value="1"/>
</dbReference>
<keyword evidence="3 4" id="KW-0418">Kinase</keyword>
<proteinExistence type="inferred from homology"/>
<dbReference type="Proteomes" id="UP001144673">
    <property type="component" value="Chromosome 3"/>
</dbReference>
<dbReference type="KEGG" id="amus:LMH87_002642"/>
<evidence type="ECO:0000313" key="5">
    <source>
        <dbReference type="EMBL" id="KAJ4148160.1"/>
    </source>
</evidence>
<evidence type="ECO:0000256" key="3">
    <source>
        <dbReference type="ARBA" id="ARBA00022777"/>
    </source>
</evidence>
<evidence type="ECO:0000256" key="2">
    <source>
        <dbReference type="ARBA" id="ARBA00022741"/>
    </source>
</evidence>
<evidence type="ECO:0000256" key="1">
    <source>
        <dbReference type="ARBA" id="ARBA00022679"/>
    </source>
</evidence>
<name>A0A9W8Q8S1_AKAMU</name>
<sequence length="203" mass="22249">MQTSEGCSSLAQVKPVVIGVVGGPGSGKGTQCEMLCQGFRVSHISVGDVLRAEAADQDSPYRGTIRKNMLAGTFAPKEVSMAIIQSHMKKASETGINLFVLDGFPRHLEQLHYFESVITPLRTVILLQCSEAVMVDRLCSRGRFDDNAESIRGRLATFHTTTSQVVDLMHQRGNLVVVDAEQPVETVSRLMVEVFSDIAERRV</sequence>
<dbReference type="SUPFAM" id="SSF52540">
    <property type="entry name" value="P-loop containing nucleoside triphosphate hydrolases"/>
    <property type="match status" value="1"/>
</dbReference>
<comment type="similarity">
    <text evidence="4">Belongs to the adenylate kinase family.</text>
</comment>
<dbReference type="HAMAP" id="MF_00235">
    <property type="entry name" value="Adenylate_kinase_Adk"/>
    <property type="match status" value="1"/>
</dbReference>
<dbReference type="PRINTS" id="PR00094">
    <property type="entry name" value="ADENYLTKNASE"/>
</dbReference>
<organism evidence="5 6">
    <name type="scientific">Akanthomyces muscarius</name>
    <name type="common">Entomopathogenic fungus</name>
    <name type="synonym">Lecanicillium muscarium</name>
    <dbReference type="NCBI Taxonomy" id="2231603"/>
    <lineage>
        <taxon>Eukaryota</taxon>
        <taxon>Fungi</taxon>
        <taxon>Dikarya</taxon>
        <taxon>Ascomycota</taxon>
        <taxon>Pezizomycotina</taxon>
        <taxon>Sordariomycetes</taxon>
        <taxon>Hypocreomycetidae</taxon>
        <taxon>Hypocreales</taxon>
        <taxon>Cordycipitaceae</taxon>
        <taxon>Akanthomyces</taxon>
    </lineage>
</organism>
<dbReference type="GO" id="GO:0019205">
    <property type="term" value="F:nucleobase-containing compound kinase activity"/>
    <property type="evidence" value="ECO:0007669"/>
    <property type="project" value="InterPro"/>
</dbReference>
<keyword evidence="6" id="KW-1185">Reference proteome</keyword>
<keyword evidence="2" id="KW-0547">Nucleotide-binding</keyword>
<dbReference type="PROSITE" id="PS00113">
    <property type="entry name" value="ADENYLATE_KINASE"/>
    <property type="match status" value="1"/>
</dbReference>
<dbReference type="InterPro" id="IPR033690">
    <property type="entry name" value="Adenylat_kinase_CS"/>
</dbReference>
<dbReference type="InterPro" id="IPR000850">
    <property type="entry name" value="Adenylat/UMP-CMP_kin"/>
</dbReference>
<evidence type="ECO:0008006" key="7">
    <source>
        <dbReference type="Google" id="ProtNLM"/>
    </source>
</evidence>
<dbReference type="PANTHER" id="PTHR23359">
    <property type="entry name" value="NUCLEOTIDE KINASE"/>
    <property type="match status" value="1"/>
</dbReference>
<dbReference type="GO" id="GO:0005524">
    <property type="term" value="F:ATP binding"/>
    <property type="evidence" value="ECO:0007669"/>
    <property type="project" value="InterPro"/>
</dbReference>
<gene>
    <name evidence="5" type="ORF">LMH87_002642</name>
</gene>
<dbReference type="AlphaFoldDB" id="A0A9W8Q8S1"/>
<accession>A0A9W8Q8S1</accession>
<evidence type="ECO:0000256" key="4">
    <source>
        <dbReference type="RuleBase" id="RU003330"/>
    </source>
</evidence>
<reference evidence="5" key="1">
    <citation type="journal article" date="2023" name="Access Microbiol">
        <title>De-novo genome assembly for Akanthomyces muscarius, a biocontrol agent of insect agricultural pests.</title>
        <authorList>
            <person name="Erdos Z."/>
            <person name="Studholme D.J."/>
            <person name="Raymond B."/>
            <person name="Sharma M."/>
        </authorList>
    </citation>
    <scope>NUCLEOTIDE SEQUENCE</scope>
    <source>
        <strain evidence="5">Ve6</strain>
    </source>
</reference>